<organism evidence="2 3">
    <name type="scientific">Hevea brasiliensis</name>
    <name type="common">Para rubber tree</name>
    <name type="synonym">Siphonia brasiliensis</name>
    <dbReference type="NCBI Taxonomy" id="3981"/>
    <lineage>
        <taxon>Eukaryota</taxon>
        <taxon>Viridiplantae</taxon>
        <taxon>Streptophyta</taxon>
        <taxon>Embryophyta</taxon>
        <taxon>Tracheophyta</taxon>
        <taxon>Spermatophyta</taxon>
        <taxon>Magnoliopsida</taxon>
        <taxon>eudicotyledons</taxon>
        <taxon>Gunneridae</taxon>
        <taxon>Pentapetalae</taxon>
        <taxon>rosids</taxon>
        <taxon>fabids</taxon>
        <taxon>Malpighiales</taxon>
        <taxon>Euphorbiaceae</taxon>
        <taxon>Crotonoideae</taxon>
        <taxon>Micrandreae</taxon>
        <taxon>Hevea</taxon>
    </lineage>
</organism>
<name>A0A6A6K177_HEVBR</name>
<dbReference type="EMBL" id="JAAGAX010000511">
    <property type="protein sequence ID" value="KAF2281826.1"/>
    <property type="molecule type" value="Genomic_DNA"/>
</dbReference>
<sequence length="317" mass="34906">MEDGLSIVYATFPDYDTAYKIGSSLLQDGVVACVNIFSNVTAMYMWDEEMNTSEECVAVMKTVKSLGEEVINRILEQHPYDVPALFSIDAERCSLAFLEWVALRTGTAMPRKYLLISLRLTRCACSSGPDGCLFPMCKALGNSASLNKPHSFRGHLAVAQNAREQLSFEFGVGMEGNPIDVEGGLQDTGSVHAQEAPPQDSSCYYILNAIYEVGACALSVLEDYYNAVIDALFGDKETLGEEATLDTMQEYEPLSSKSLVHAETRSQQFADWVASLAHQAHELSPSDVVEHVEGHSRKFVDWASSLAQWMGEQSKIE</sequence>
<accession>A0A6A6K177</accession>
<dbReference type="InterPro" id="IPR004323">
    <property type="entry name" value="Ion_tolerance_CutA"/>
</dbReference>
<evidence type="ECO:0000256" key="1">
    <source>
        <dbReference type="ARBA" id="ARBA00010169"/>
    </source>
</evidence>
<dbReference type="PANTHER" id="PTHR23419:SF8">
    <property type="entry name" value="FI09726P"/>
    <property type="match status" value="1"/>
</dbReference>
<dbReference type="Gene3D" id="3.30.70.120">
    <property type="match status" value="1"/>
</dbReference>
<gene>
    <name evidence="2" type="ORF">GH714_042650</name>
</gene>
<dbReference type="Pfam" id="PF03091">
    <property type="entry name" value="CutA1"/>
    <property type="match status" value="1"/>
</dbReference>
<dbReference type="InterPro" id="IPR015867">
    <property type="entry name" value="N-reg_PII/ATP_PRibTrfase_C"/>
</dbReference>
<dbReference type="PANTHER" id="PTHR23419">
    <property type="entry name" value="DIVALENT CATION TOLERANCE CUTA-RELATED"/>
    <property type="match status" value="1"/>
</dbReference>
<comment type="similarity">
    <text evidence="1">Belongs to the CutA family.</text>
</comment>
<comment type="caution">
    <text evidence="2">The sequence shown here is derived from an EMBL/GenBank/DDBJ whole genome shotgun (WGS) entry which is preliminary data.</text>
</comment>
<evidence type="ECO:0000313" key="2">
    <source>
        <dbReference type="EMBL" id="KAF2281826.1"/>
    </source>
</evidence>
<dbReference type="SUPFAM" id="SSF54913">
    <property type="entry name" value="GlnB-like"/>
    <property type="match status" value="1"/>
</dbReference>
<dbReference type="InterPro" id="IPR011322">
    <property type="entry name" value="N-reg_PII-like_a/b"/>
</dbReference>
<proteinExistence type="inferred from homology"/>
<dbReference type="GO" id="GO:0010038">
    <property type="term" value="P:response to metal ion"/>
    <property type="evidence" value="ECO:0007669"/>
    <property type="project" value="InterPro"/>
</dbReference>
<dbReference type="AlphaFoldDB" id="A0A6A6K177"/>
<dbReference type="Proteomes" id="UP000467840">
    <property type="component" value="Unassembled WGS sequence"/>
</dbReference>
<evidence type="ECO:0000313" key="3">
    <source>
        <dbReference type="Proteomes" id="UP000467840"/>
    </source>
</evidence>
<dbReference type="GO" id="GO:0005507">
    <property type="term" value="F:copper ion binding"/>
    <property type="evidence" value="ECO:0007669"/>
    <property type="project" value="TreeGrafter"/>
</dbReference>
<reference evidence="2 3" key="1">
    <citation type="journal article" date="2020" name="Mol. Plant">
        <title>The Chromosome-Based Rubber Tree Genome Provides New Insights into Spurge Genome Evolution and Rubber Biosynthesis.</title>
        <authorList>
            <person name="Liu J."/>
            <person name="Shi C."/>
            <person name="Shi C.C."/>
            <person name="Li W."/>
            <person name="Zhang Q.J."/>
            <person name="Zhang Y."/>
            <person name="Li K."/>
            <person name="Lu H.F."/>
            <person name="Shi C."/>
            <person name="Zhu S.T."/>
            <person name="Xiao Z.Y."/>
            <person name="Nan H."/>
            <person name="Yue Y."/>
            <person name="Zhu X.G."/>
            <person name="Wu Y."/>
            <person name="Hong X.N."/>
            <person name="Fan G.Y."/>
            <person name="Tong Y."/>
            <person name="Zhang D."/>
            <person name="Mao C.L."/>
            <person name="Liu Y.L."/>
            <person name="Hao S.J."/>
            <person name="Liu W.Q."/>
            <person name="Lv M.Q."/>
            <person name="Zhang H.B."/>
            <person name="Liu Y."/>
            <person name="Hu-Tang G.R."/>
            <person name="Wang J.P."/>
            <person name="Wang J.H."/>
            <person name="Sun Y.H."/>
            <person name="Ni S.B."/>
            <person name="Chen W.B."/>
            <person name="Zhang X.C."/>
            <person name="Jiao Y.N."/>
            <person name="Eichler E.E."/>
            <person name="Li G.H."/>
            <person name="Liu X."/>
            <person name="Gao L.Z."/>
        </authorList>
    </citation>
    <scope>NUCLEOTIDE SEQUENCE [LARGE SCALE GENOMIC DNA]</scope>
    <source>
        <strain evidence="3">cv. GT1</strain>
        <tissue evidence="2">Leaf</tissue>
    </source>
</reference>
<keyword evidence="3" id="KW-1185">Reference proteome</keyword>
<protein>
    <submittedName>
        <fullName evidence="2">Uncharacterized protein</fullName>
    </submittedName>
</protein>